<proteinExistence type="predicted"/>
<organism evidence="1 2">
    <name type="scientific">Rangifer tarandus platyrhynchus</name>
    <name type="common">Svalbard reindeer</name>
    <dbReference type="NCBI Taxonomy" id="3082113"/>
    <lineage>
        <taxon>Eukaryota</taxon>
        <taxon>Metazoa</taxon>
        <taxon>Chordata</taxon>
        <taxon>Craniata</taxon>
        <taxon>Vertebrata</taxon>
        <taxon>Euteleostomi</taxon>
        <taxon>Mammalia</taxon>
        <taxon>Eutheria</taxon>
        <taxon>Laurasiatheria</taxon>
        <taxon>Artiodactyla</taxon>
        <taxon>Ruminantia</taxon>
        <taxon>Pecora</taxon>
        <taxon>Cervidae</taxon>
        <taxon>Odocoileinae</taxon>
        <taxon>Rangifer</taxon>
    </lineage>
</organism>
<feature type="non-terminal residue" evidence="1">
    <location>
        <position position="81"/>
    </location>
</feature>
<gene>
    <name evidence="1" type="ORF">MRATA1EN22A_LOCUS29515</name>
</gene>
<dbReference type="EMBL" id="CATOBB020000688">
    <property type="protein sequence ID" value="CAM9181218.1"/>
    <property type="molecule type" value="Genomic_DNA"/>
</dbReference>
<reference evidence="1" key="1">
    <citation type="submission" date="2025-03" db="EMBL/GenBank/DDBJ databases">
        <authorList>
            <consortium name="ELIXIR-Norway"/>
            <consortium name="Elixir Norway"/>
        </authorList>
    </citation>
    <scope>NUCLEOTIDE SEQUENCE</scope>
</reference>
<comment type="caution">
    <text evidence="1">The sequence shown here is derived from an EMBL/GenBank/DDBJ whole genome shotgun (WGS) entry which is preliminary data.</text>
</comment>
<accession>A0ACB1KG37</accession>
<dbReference type="Proteomes" id="UP001162501">
    <property type="component" value="Unassembled WGS sequence"/>
</dbReference>
<protein>
    <submittedName>
        <fullName evidence="1">Uncharacterized protein</fullName>
    </submittedName>
</protein>
<evidence type="ECO:0000313" key="2">
    <source>
        <dbReference type="Proteomes" id="UP001162501"/>
    </source>
</evidence>
<sequence length="81" mass="9195">VMTTQPLCNFIATMSGITPTVSVSSHQMYQFYQIQCVYDITDTICMTTYALHMTSHPLFMTPDHFIYDIRSTISDLTSTVS</sequence>
<evidence type="ECO:0000313" key="1">
    <source>
        <dbReference type="EMBL" id="CAM9181218.1"/>
    </source>
</evidence>
<feature type="non-terminal residue" evidence="1">
    <location>
        <position position="1"/>
    </location>
</feature>
<name>A0ACB1KG37_RANTA</name>